<dbReference type="Proteomes" id="UP000236594">
    <property type="component" value="Unassembled WGS sequence"/>
</dbReference>
<dbReference type="InterPro" id="IPR001279">
    <property type="entry name" value="Metallo-B-lactamas"/>
</dbReference>
<evidence type="ECO:0000256" key="1">
    <source>
        <dbReference type="ARBA" id="ARBA00022801"/>
    </source>
</evidence>
<protein>
    <submittedName>
        <fullName evidence="3">MBL fold metallo-hydrolase</fullName>
    </submittedName>
</protein>
<sequence length="256" mass="28681">MKLQLWRNATLLLKIDKVSILVDPMLGEKGSLGKFPMTDSDLLNPLLDLPFTREELVKKLATIDAVAITHLHPDHWDSAAVELIDKNIPVLCPDSISEQIAQQGFQNIISIHDHIRWKNIDISMTKGKHGTGEIGEKMGVVNGFVFKKENQSVYIVGDSIWYEDIANEIDQHQPQHIVVAGGAATFSVGEPIIMTSNDIVKVCQQAPQAKVWVTHLEAVSHCKEDRNFIQKKMNEKGYTNQCFIPKDGEEIDLSFS</sequence>
<dbReference type="SUPFAM" id="SSF56281">
    <property type="entry name" value="Metallo-hydrolase/oxidoreductase"/>
    <property type="match status" value="1"/>
</dbReference>
<feature type="domain" description="Metallo-beta-lactamase" evidence="2">
    <location>
        <begin position="20"/>
        <end position="215"/>
    </location>
</feature>
<comment type="caution">
    <text evidence="3">The sequence shown here is derived from an EMBL/GenBank/DDBJ whole genome shotgun (WGS) entry which is preliminary data.</text>
</comment>
<dbReference type="InterPro" id="IPR036866">
    <property type="entry name" value="RibonucZ/Hydroxyglut_hydro"/>
</dbReference>
<dbReference type="InterPro" id="IPR050114">
    <property type="entry name" value="UPF0173_UPF0282_UlaG_hydrolase"/>
</dbReference>
<evidence type="ECO:0000259" key="2">
    <source>
        <dbReference type="Pfam" id="PF12706"/>
    </source>
</evidence>
<gene>
    <name evidence="3" type="ORF">C1631_002985</name>
</gene>
<keyword evidence="4" id="KW-1185">Reference proteome</keyword>
<name>A0A316XDJ7_9FLAO</name>
<accession>A0A316XDJ7</accession>
<proteinExistence type="predicted"/>
<dbReference type="EMBL" id="PPED02000001">
    <property type="protein sequence ID" value="PWN71604.1"/>
    <property type="molecule type" value="Genomic_DNA"/>
</dbReference>
<keyword evidence="1 3" id="KW-0378">Hydrolase</keyword>
<dbReference type="PANTHER" id="PTHR43546">
    <property type="entry name" value="UPF0173 METAL-DEPENDENT HYDROLASE MJ1163-RELATED"/>
    <property type="match status" value="1"/>
</dbReference>
<dbReference type="PANTHER" id="PTHR43546:SF9">
    <property type="entry name" value="L-ASCORBATE-6-PHOSPHATE LACTONASE ULAG-RELATED"/>
    <property type="match status" value="1"/>
</dbReference>
<dbReference type="AlphaFoldDB" id="A0A316XDJ7"/>
<evidence type="ECO:0000313" key="3">
    <source>
        <dbReference type="EMBL" id="PWN71604.1"/>
    </source>
</evidence>
<dbReference type="OrthoDB" id="9805728at2"/>
<dbReference type="Pfam" id="PF12706">
    <property type="entry name" value="Lactamase_B_2"/>
    <property type="match status" value="1"/>
</dbReference>
<reference evidence="3 4" key="1">
    <citation type="submission" date="2018-04" db="EMBL/GenBank/DDBJ databases">
        <title>Draft Genome Sequence of Phosphate-Solubilizing Chryseobacterium sp. ISE14 that is a Biocontrol and Plant Growth-Promoting Rhizobacterium Isolated from Cucumber.</title>
        <authorList>
            <person name="Jeong J.-J."/>
            <person name="Sang M.K."/>
            <person name="Choi I.-G."/>
            <person name="Kim K.D."/>
        </authorList>
    </citation>
    <scope>NUCLEOTIDE SEQUENCE [LARGE SCALE GENOMIC DNA]</scope>
    <source>
        <strain evidence="3 4">ISE14</strain>
    </source>
</reference>
<organism evidence="3 4">
    <name type="scientific">Chryseobacterium phosphatilyticum</name>
    <dbReference type="NCBI Taxonomy" id="475075"/>
    <lineage>
        <taxon>Bacteria</taxon>
        <taxon>Pseudomonadati</taxon>
        <taxon>Bacteroidota</taxon>
        <taxon>Flavobacteriia</taxon>
        <taxon>Flavobacteriales</taxon>
        <taxon>Weeksellaceae</taxon>
        <taxon>Chryseobacterium group</taxon>
        <taxon>Chryseobacterium</taxon>
    </lineage>
</organism>
<dbReference type="Gene3D" id="3.60.15.10">
    <property type="entry name" value="Ribonuclease Z/Hydroxyacylglutathione hydrolase-like"/>
    <property type="match status" value="1"/>
</dbReference>
<dbReference type="RefSeq" id="WP_109710363.1">
    <property type="nucleotide sequence ID" value="NZ_PPED02000001.1"/>
</dbReference>
<dbReference type="GO" id="GO:0016787">
    <property type="term" value="F:hydrolase activity"/>
    <property type="evidence" value="ECO:0007669"/>
    <property type="project" value="UniProtKB-KW"/>
</dbReference>
<evidence type="ECO:0000313" key="4">
    <source>
        <dbReference type="Proteomes" id="UP000236594"/>
    </source>
</evidence>